<dbReference type="PROSITE" id="PS50033">
    <property type="entry name" value="UBX"/>
    <property type="match status" value="1"/>
</dbReference>
<dbReference type="STRING" id="763406.A0A1E3NFB3"/>
<dbReference type="InterPro" id="IPR029071">
    <property type="entry name" value="Ubiquitin-like_domsf"/>
</dbReference>
<protein>
    <recommendedName>
        <fullName evidence="2">UBX domain-containing protein</fullName>
    </recommendedName>
</protein>
<feature type="region of interest" description="Disordered" evidence="1">
    <location>
        <begin position="319"/>
        <end position="363"/>
    </location>
</feature>
<dbReference type="Pfam" id="PF00789">
    <property type="entry name" value="UBX"/>
    <property type="match status" value="1"/>
</dbReference>
<evidence type="ECO:0000313" key="3">
    <source>
        <dbReference type="EMBL" id="ODQ44814.1"/>
    </source>
</evidence>
<dbReference type="SMART" id="SM00594">
    <property type="entry name" value="UAS"/>
    <property type="match status" value="1"/>
</dbReference>
<gene>
    <name evidence="3" type="ORF">PICMEDRAFT_25777</name>
</gene>
<proteinExistence type="predicted"/>
<dbReference type="Gene3D" id="3.10.20.90">
    <property type="entry name" value="Phosphatidylinositol 3-kinase Catalytic Subunit, Chain A, domain 1"/>
    <property type="match status" value="1"/>
</dbReference>
<dbReference type="InterPro" id="IPR050730">
    <property type="entry name" value="UBX_domain-protein"/>
</dbReference>
<dbReference type="Pfam" id="PF13899">
    <property type="entry name" value="Thioredoxin_7"/>
    <property type="match status" value="1"/>
</dbReference>
<dbReference type="SUPFAM" id="SSF52833">
    <property type="entry name" value="Thioredoxin-like"/>
    <property type="match status" value="1"/>
</dbReference>
<dbReference type="Gene3D" id="1.10.8.10">
    <property type="entry name" value="DNA helicase RuvA subunit, C-terminal domain"/>
    <property type="match status" value="1"/>
</dbReference>
<dbReference type="EMBL" id="KV454006">
    <property type="protein sequence ID" value="ODQ44814.1"/>
    <property type="molecule type" value="Genomic_DNA"/>
</dbReference>
<evidence type="ECO:0000313" key="4">
    <source>
        <dbReference type="Proteomes" id="UP000094455"/>
    </source>
</evidence>
<dbReference type="GO" id="GO:0043130">
    <property type="term" value="F:ubiquitin binding"/>
    <property type="evidence" value="ECO:0007669"/>
    <property type="project" value="EnsemblFungi"/>
</dbReference>
<sequence>MDEQLSLFMDITSVSDPTVASNFLEMSGGDLSTAVGLYYEHGAGAGQGRVGNEEDDFEMANRLQREMYEQQHNTEHEVRQPIMPTHDTLLPQEYGFGGLASTGPQGGMFGRSQRSVFNQIGGHGVVVLDNDDDDDDDDDDNDYDQDLVGNYDLSGGLMQPSRPRMTSTQKRLANIFRPPWDIISKIDLDTAKIKARQEQKWILINIQDVTDFRCQCLNRDFWSSQQIKELVEANFIFVQYHNDSPSGEMYRNLYPFDEEYPHIAILDPITGERMIMWNTNPEIQKFIEQVVDFLTRYSSDGTTAKVAPTSIGMNKEHAIALDDDDSEEQEGRVGETESESEAEEILLSDEEEQNGNKKPSKELSYADKINSIEAKNLPDPTPDIDPTLITRIQIRSGIDGRRVVKKFLVNDPVLRVFEYVKFAFADSLQNRTFTLKMQRENLGENLDKSITDCQLKNASLLLE</sequence>
<dbReference type="GeneID" id="30179100"/>
<accession>A0A1E3NFB3</accession>
<dbReference type="GO" id="GO:0051117">
    <property type="term" value="F:ATPase binding"/>
    <property type="evidence" value="ECO:0007669"/>
    <property type="project" value="EnsemblFungi"/>
</dbReference>
<name>A0A1E3NFB3_9ASCO</name>
<dbReference type="Gene3D" id="3.40.30.10">
    <property type="entry name" value="Glutaredoxin"/>
    <property type="match status" value="1"/>
</dbReference>
<dbReference type="PANTHER" id="PTHR23322">
    <property type="entry name" value="FAS-ASSOCIATED PROTEIN"/>
    <property type="match status" value="1"/>
</dbReference>
<dbReference type="InterPro" id="IPR036249">
    <property type="entry name" value="Thioredoxin-like_sf"/>
</dbReference>
<feature type="compositionally biased region" description="Acidic residues" evidence="1">
    <location>
        <begin position="336"/>
        <end position="353"/>
    </location>
</feature>
<evidence type="ECO:0000256" key="1">
    <source>
        <dbReference type="SAM" id="MobiDB-lite"/>
    </source>
</evidence>
<dbReference type="Pfam" id="PF14555">
    <property type="entry name" value="UBA_4"/>
    <property type="match status" value="1"/>
</dbReference>
<dbReference type="CDD" id="cd02958">
    <property type="entry name" value="UAS"/>
    <property type="match status" value="1"/>
</dbReference>
<feature type="non-terminal residue" evidence="3">
    <location>
        <position position="463"/>
    </location>
</feature>
<feature type="domain" description="UBX" evidence="2">
    <location>
        <begin position="399"/>
        <end position="463"/>
    </location>
</feature>
<dbReference type="RefSeq" id="XP_019015927.1">
    <property type="nucleotide sequence ID" value="XM_019162413.1"/>
</dbReference>
<dbReference type="PANTHER" id="PTHR23322:SF6">
    <property type="entry name" value="UBX DOMAIN-CONTAINING PROTEIN 7"/>
    <property type="match status" value="1"/>
</dbReference>
<organism evidence="3 4">
    <name type="scientific">Pichia membranifaciens NRRL Y-2026</name>
    <dbReference type="NCBI Taxonomy" id="763406"/>
    <lineage>
        <taxon>Eukaryota</taxon>
        <taxon>Fungi</taxon>
        <taxon>Dikarya</taxon>
        <taxon>Ascomycota</taxon>
        <taxon>Saccharomycotina</taxon>
        <taxon>Pichiomycetes</taxon>
        <taxon>Pichiales</taxon>
        <taxon>Pichiaceae</taxon>
        <taxon>Pichia</taxon>
    </lineage>
</organism>
<reference evidence="3 4" key="1">
    <citation type="journal article" date="2016" name="Proc. Natl. Acad. Sci. U.S.A.">
        <title>Comparative genomics of biotechnologically important yeasts.</title>
        <authorList>
            <person name="Riley R."/>
            <person name="Haridas S."/>
            <person name="Wolfe K.H."/>
            <person name="Lopes M.R."/>
            <person name="Hittinger C.T."/>
            <person name="Goeker M."/>
            <person name="Salamov A.A."/>
            <person name="Wisecaver J.H."/>
            <person name="Long T.M."/>
            <person name="Calvey C.H."/>
            <person name="Aerts A.L."/>
            <person name="Barry K.W."/>
            <person name="Choi C."/>
            <person name="Clum A."/>
            <person name="Coughlan A.Y."/>
            <person name="Deshpande S."/>
            <person name="Douglass A.P."/>
            <person name="Hanson S.J."/>
            <person name="Klenk H.-P."/>
            <person name="LaButti K.M."/>
            <person name="Lapidus A."/>
            <person name="Lindquist E.A."/>
            <person name="Lipzen A.M."/>
            <person name="Meier-Kolthoff J.P."/>
            <person name="Ohm R.A."/>
            <person name="Otillar R.P."/>
            <person name="Pangilinan J.L."/>
            <person name="Peng Y."/>
            <person name="Rokas A."/>
            <person name="Rosa C.A."/>
            <person name="Scheuner C."/>
            <person name="Sibirny A.A."/>
            <person name="Slot J.C."/>
            <person name="Stielow J.B."/>
            <person name="Sun H."/>
            <person name="Kurtzman C.P."/>
            <person name="Blackwell M."/>
            <person name="Grigoriev I.V."/>
            <person name="Jeffries T.W."/>
        </authorList>
    </citation>
    <scope>NUCLEOTIDE SEQUENCE [LARGE SCALE GENOMIC DNA]</scope>
    <source>
        <strain evidence="3 4">NRRL Y-2026</strain>
    </source>
</reference>
<dbReference type="OrthoDB" id="270602at2759"/>
<dbReference type="GO" id="GO:0005634">
    <property type="term" value="C:nucleus"/>
    <property type="evidence" value="ECO:0007669"/>
    <property type="project" value="TreeGrafter"/>
</dbReference>
<dbReference type="AlphaFoldDB" id="A0A1E3NFB3"/>
<dbReference type="InterPro" id="IPR001012">
    <property type="entry name" value="UBX_dom"/>
</dbReference>
<keyword evidence="4" id="KW-1185">Reference proteome</keyword>
<dbReference type="GO" id="GO:0043161">
    <property type="term" value="P:proteasome-mediated ubiquitin-dependent protein catabolic process"/>
    <property type="evidence" value="ECO:0007669"/>
    <property type="project" value="EnsemblFungi"/>
</dbReference>
<evidence type="ECO:0000259" key="2">
    <source>
        <dbReference type="PROSITE" id="PS50033"/>
    </source>
</evidence>
<dbReference type="Proteomes" id="UP000094455">
    <property type="component" value="Unassembled WGS sequence"/>
</dbReference>
<dbReference type="InterPro" id="IPR006577">
    <property type="entry name" value="UAS"/>
</dbReference>
<dbReference type="SUPFAM" id="SSF54236">
    <property type="entry name" value="Ubiquitin-like"/>
    <property type="match status" value="1"/>
</dbReference>